<evidence type="ECO:0000313" key="2">
    <source>
        <dbReference type="Proteomes" id="UP000308600"/>
    </source>
</evidence>
<gene>
    <name evidence="1" type="ORF">BDN72DRAFT_839569</name>
</gene>
<dbReference type="EMBL" id="ML208320">
    <property type="protein sequence ID" value="TFK69986.1"/>
    <property type="molecule type" value="Genomic_DNA"/>
</dbReference>
<protein>
    <submittedName>
        <fullName evidence="1">Uncharacterized protein</fullName>
    </submittedName>
</protein>
<organism evidence="1 2">
    <name type="scientific">Pluteus cervinus</name>
    <dbReference type="NCBI Taxonomy" id="181527"/>
    <lineage>
        <taxon>Eukaryota</taxon>
        <taxon>Fungi</taxon>
        <taxon>Dikarya</taxon>
        <taxon>Basidiomycota</taxon>
        <taxon>Agaricomycotina</taxon>
        <taxon>Agaricomycetes</taxon>
        <taxon>Agaricomycetidae</taxon>
        <taxon>Agaricales</taxon>
        <taxon>Pluteineae</taxon>
        <taxon>Pluteaceae</taxon>
        <taxon>Pluteus</taxon>
    </lineage>
</organism>
<name>A0ACD3AWI8_9AGAR</name>
<reference evidence="1 2" key="1">
    <citation type="journal article" date="2019" name="Nat. Ecol. Evol.">
        <title>Megaphylogeny resolves global patterns of mushroom evolution.</title>
        <authorList>
            <person name="Varga T."/>
            <person name="Krizsan K."/>
            <person name="Foldi C."/>
            <person name="Dima B."/>
            <person name="Sanchez-Garcia M."/>
            <person name="Sanchez-Ramirez S."/>
            <person name="Szollosi G.J."/>
            <person name="Szarkandi J.G."/>
            <person name="Papp V."/>
            <person name="Albert L."/>
            <person name="Andreopoulos W."/>
            <person name="Angelini C."/>
            <person name="Antonin V."/>
            <person name="Barry K.W."/>
            <person name="Bougher N.L."/>
            <person name="Buchanan P."/>
            <person name="Buyck B."/>
            <person name="Bense V."/>
            <person name="Catcheside P."/>
            <person name="Chovatia M."/>
            <person name="Cooper J."/>
            <person name="Damon W."/>
            <person name="Desjardin D."/>
            <person name="Finy P."/>
            <person name="Geml J."/>
            <person name="Haridas S."/>
            <person name="Hughes K."/>
            <person name="Justo A."/>
            <person name="Karasinski D."/>
            <person name="Kautmanova I."/>
            <person name="Kiss B."/>
            <person name="Kocsube S."/>
            <person name="Kotiranta H."/>
            <person name="LaButti K.M."/>
            <person name="Lechner B.E."/>
            <person name="Liimatainen K."/>
            <person name="Lipzen A."/>
            <person name="Lukacs Z."/>
            <person name="Mihaltcheva S."/>
            <person name="Morgado L.N."/>
            <person name="Niskanen T."/>
            <person name="Noordeloos M.E."/>
            <person name="Ohm R.A."/>
            <person name="Ortiz-Santana B."/>
            <person name="Ovrebo C."/>
            <person name="Racz N."/>
            <person name="Riley R."/>
            <person name="Savchenko A."/>
            <person name="Shiryaev A."/>
            <person name="Soop K."/>
            <person name="Spirin V."/>
            <person name="Szebenyi C."/>
            <person name="Tomsovsky M."/>
            <person name="Tulloss R.E."/>
            <person name="Uehling J."/>
            <person name="Grigoriev I.V."/>
            <person name="Vagvolgyi C."/>
            <person name="Papp T."/>
            <person name="Martin F.M."/>
            <person name="Miettinen O."/>
            <person name="Hibbett D.S."/>
            <person name="Nagy L.G."/>
        </authorList>
    </citation>
    <scope>NUCLEOTIDE SEQUENCE [LARGE SCALE GENOMIC DNA]</scope>
    <source>
        <strain evidence="1 2">NL-1719</strain>
    </source>
</reference>
<proteinExistence type="predicted"/>
<accession>A0ACD3AWI8</accession>
<keyword evidence="2" id="KW-1185">Reference proteome</keyword>
<sequence length="298" mass="32598">MDTRLDLAAKQADPQMKFDTSALPIAHLESLKFKANQIIESIQTLQRTIEVGYQPVMPPWPDILSKYNVLLSQTHSFSSSLTSTMPTAVAAALTSGGAGTSSGTGDKKQAGNLYEKIALHPTAGMPDAQLDSEVAPLLRNQQTTDVLRMENETVRRLSEHMTTRGSLGVLGMVQLPPNHLGLVQKKPEYEDVLVECGRIRDEHDRRVDRAVKAVAMLRDKYEWKQRVEVAVEEPEELDWDPRTAGDGGPQVLGDGERDGDVDMDEEEGSSSDEDEVEGELNAHTPMSLSGGADVFMGS</sequence>
<dbReference type="Proteomes" id="UP000308600">
    <property type="component" value="Unassembled WGS sequence"/>
</dbReference>
<evidence type="ECO:0000313" key="1">
    <source>
        <dbReference type="EMBL" id="TFK69986.1"/>
    </source>
</evidence>